<protein>
    <submittedName>
        <fullName evidence="1">Uncharacterized protein</fullName>
    </submittedName>
</protein>
<sequence length="106" mass="12357">MGQDAHLNHISALTYLKLDPLKKRKGDFFYRNRAQNSASPIRAKELQIVWCVFHKMDREIEVSSAVVRALLCSVLVRKRLSLKRKFLKLSDSTMFQLPFLVMRYGS</sequence>
<evidence type="ECO:0000313" key="2">
    <source>
        <dbReference type="Proteomes" id="UP001434883"/>
    </source>
</evidence>
<comment type="caution">
    <text evidence="1">The sequence shown here is derived from an EMBL/GenBank/DDBJ whole genome shotgun (WGS) entry which is preliminary data.</text>
</comment>
<accession>A0ABV0QM32</accession>
<reference evidence="1 2" key="1">
    <citation type="submission" date="2021-06" db="EMBL/GenBank/DDBJ databases">
        <authorList>
            <person name="Palmer J.M."/>
        </authorList>
    </citation>
    <scope>NUCLEOTIDE SEQUENCE [LARGE SCALE GENOMIC DNA]</scope>
    <source>
        <strain evidence="1 2">XC_2019</strain>
        <tissue evidence="1">Muscle</tissue>
    </source>
</reference>
<dbReference type="EMBL" id="JAHRIN010016880">
    <property type="protein sequence ID" value="MEQ2196446.1"/>
    <property type="molecule type" value="Genomic_DNA"/>
</dbReference>
<keyword evidence="2" id="KW-1185">Reference proteome</keyword>
<proteinExistence type="predicted"/>
<evidence type="ECO:0000313" key="1">
    <source>
        <dbReference type="EMBL" id="MEQ2196446.1"/>
    </source>
</evidence>
<gene>
    <name evidence="1" type="ORF">XENOCAPTIV_028045</name>
</gene>
<dbReference type="Proteomes" id="UP001434883">
    <property type="component" value="Unassembled WGS sequence"/>
</dbReference>
<organism evidence="1 2">
    <name type="scientific">Xenoophorus captivus</name>
    <dbReference type="NCBI Taxonomy" id="1517983"/>
    <lineage>
        <taxon>Eukaryota</taxon>
        <taxon>Metazoa</taxon>
        <taxon>Chordata</taxon>
        <taxon>Craniata</taxon>
        <taxon>Vertebrata</taxon>
        <taxon>Euteleostomi</taxon>
        <taxon>Actinopterygii</taxon>
        <taxon>Neopterygii</taxon>
        <taxon>Teleostei</taxon>
        <taxon>Neoteleostei</taxon>
        <taxon>Acanthomorphata</taxon>
        <taxon>Ovalentaria</taxon>
        <taxon>Atherinomorphae</taxon>
        <taxon>Cyprinodontiformes</taxon>
        <taxon>Goodeidae</taxon>
        <taxon>Xenoophorus</taxon>
    </lineage>
</organism>
<name>A0ABV0QM32_9TELE</name>